<proteinExistence type="inferred from homology"/>
<evidence type="ECO:0000313" key="13">
    <source>
        <dbReference type="Proteomes" id="UP000285712"/>
    </source>
</evidence>
<reference evidence="12 13" key="1">
    <citation type="submission" date="2018-08" db="EMBL/GenBank/DDBJ databases">
        <title>Aphanomyces genome sequencing and annotation.</title>
        <authorList>
            <person name="Minardi D."/>
            <person name="Oidtmann B."/>
            <person name="Van Der Giezen M."/>
            <person name="Studholme D.J."/>
        </authorList>
    </citation>
    <scope>NUCLEOTIDE SEQUENCE [LARGE SCALE GENOMIC DNA]</scope>
    <source>
        <strain evidence="11 12">Da</strain>
        <strain evidence="10 13">Sv</strain>
    </source>
</reference>
<evidence type="ECO:0000256" key="1">
    <source>
        <dbReference type="ARBA" id="ARBA00004479"/>
    </source>
</evidence>
<sequence>MRLPHVLVVVAVLVSMAHAQTGELPGQSKGATEVVVKATTTTLPVSTSTSTVATVAATTRETFAPDEYQHQDPNVPRYGETTKVQDDFNPYAGEEDAAKGMGVLGKEAPPLSDADVDDEDEKLSRFDFDPSEGLTFFIEPRKTMCFYEDIKSLGDTVGGAYIVSTASSAIDVDIKDPYTNTVFQRYGDAEGTYEVHPDVTGLFEVCFTNNDHQAKLVTHVTNTLQSQHPVEKAEKSTNDRVSLAGTIESIVYVVCVLLQVVYIKQLLRSPRSSRSWA</sequence>
<evidence type="ECO:0000256" key="6">
    <source>
        <dbReference type="ARBA" id="ARBA00023136"/>
    </source>
</evidence>
<comment type="caution">
    <text evidence="10">The sequence shown here is derived from an EMBL/GenBank/DDBJ whole genome shotgun (WGS) entry which is preliminary data.</text>
</comment>
<evidence type="ECO:0000256" key="8">
    <source>
        <dbReference type="SAM" id="SignalP"/>
    </source>
</evidence>
<name>A0A3R7BLY1_APHAT</name>
<feature type="signal peptide" evidence="8">
    <location>
        <begin position="1"/>
        <end position="19"/>
    </location>
</feature>
<keyword evidence="3 7" id="KW-0812">Transmembrane</keyword>
<feature type="domain" description="GOLD" evidence="9">
    <location>
        <begin position="143"/>
        <end position="256"/>
    </location>
</feature>
<keyword evidence="6" id="KW-0472">Membrane</keyword>
<dbReference type="GO" id="GO:0016020">
    <property type="term" value="C:membrane"/>
    <property type="evidence" value="ECO:0007669"/>
    <property type="project" value="UniProtKB-SubCell"/>
</dbReference>
<dbReference type="InterPro" id="IPR015720">
    <property type="entry name" value="Emp24-like"/>
</dbReference>
<dbReference type="VEuPathDB" id="FungiDB:H257_00962"/>
<dbReference type="SMART" id="SM01190">
    <property type="entry name" value="EMP24_GP25L"/>
    <property type="match status" value="1"/>
</dbReference>
<dbReference type="PROSITE" id="PS50866">
    <property type="entry name" value="GOLD"/>
    <property type="match status" value="1"/>
</dbReference>
<evidence type="ECO:0000256" key="3">
    <source>
        <dbReference type="ARBA" id="ARBA00022692"/>
    </source>
</evidence>
<feature type="chain" id="PRO_5035664652" description="GOLD domain-containing protein" evidence="8">
    <location>
        <begin position="20"/>
        <end position="277"/>
    </location>
</feature>
<dbReference type="EMBL" id="QUTG01002588">
    <property type="protein sequence ID" value="RHY95596.1"/>
    <property type="molecule type" value="Genomic_DNA"/>
</dbReference>
<keyword evidence="5" id="KW-1133">Transmembrane helix</keyword>
<organism evidence="10 13">
    <name type="scientific">Aphanomyces astaci</name>
    <name type="common">Crayfish plague agent</name>
    <dbReference type="NCBI Taxonomy" id="112090"/>
    <lineage>
        <taxon>Eukaryota</taxon>
        <taxon>Sar</taxon>
        <taxon>Stramenopiles</taxon>
        <taxon>Oomycota</taxon>
        <taxon>Saprolegniomycetes</taxon>
        <taxon>Saprolegniales</taxon>
        <taxon>Verrucalvaceae</taxon>
        <taxon>Aphanomyces</taxon>
    </lineage>
</organism>
<dbReference type="PANTHER" id="PTHR22811">
    <property type="entry name" value="TRANSMEMBRANE EMP24 DOMAIN-CONTAINING PROTEIN"/>
    <property type="match status" value="1"/>
</dbReference>
<evidence type="ECO:0000256" key="4">
    <source>
        <dbReference type="ARBA" id="ARBA00022729"/>
    </source>
</evidence>
<evidence type="ECO:0000313" key="10">
    <source>
        <dbReference type="EMBL" id="RHY95596.1"/>
    </source>
</evidence>
<dbReference type="Proteomes" id="UP000285712">
    <property type="component" value="Unassembled WGS sequence"/>
</dbReference>
<evidence type="ECO:0000313" key="12">
    <source>
        <dbReference type="Proteomes" id="UP000285430"/>
    </source>
</evidence>
<evidence type="ECO:0000313" key="11">
    <source>
        <dbReference type="EMBL" id="RHZ15700.1"/>
    </source>
</evidence>
<evidence type="ECO:0000259" key="9">
    <source>
        <dbReference type="PROSITE" id="PS50866"/>
    </source>
</evidence>
<dbReference type="EMBL" id="QUTH01004073">
    <property type="protein sequence ID" value="RHZ15700.1"/>
    <property type="molecule type" value="Genomic_DNA"/>
</dbReference>
<evidence type="ECO:0000256" key="5">
    <source>
        <dbReference type="ARBA" id="ARBA00022989"/>
    </source>
</evidence>
<protein>
    <recommendedName>
        <fullName evidence="9">GOLD domain-containing protein</fullName>
    </recommendedName>
</protein>
<accession>A0A3R7BLY1</accession>
<evidence type="ECO:0000256" key="7">
    <source>
        <dbReference type="RuleBase" id="RU003827"/>
    </source>
</evidence>
<evidence type="ECO:0000256" key="2">
    <source>
        <dbReference type="ARBA" id="ARBA00007104"/>
    </source>
</evidence>
<dbReference type="Proteomes" id="UP000285430">
    <property type="component" value="Unassembled WGS sequence"/>
</dbReference>
<keyword evidence="4 8" id="KW-0732">Signal</keyword>
<comment type="similarity">
    <text evidence="2 7">Belongs to the EMP24/GP25L family.</text>
</comment>
<comment type="subcellular location">
    <subcellularLocation>
        <location evidence="1 7">Membrane</location>
        <topology evidence="1 7">Single-pass type I membrane protein</topology>
    </subcellularLocation>
</comment>
<dbReference type="InterPro" id="IPR009038">
    <property type="entry name" value="GOLD_dom"/>
</dbReference>
<dbReference type="Pfam" id="PF01105">
    <property type="entry name" value="EMP24_GP25L"/>
    <property type="match status" value="1"/>
</dbReference>
<dbReference type="AlphaFoldDB" id="A0A3R7BLY1"/>
<gene>
    <name evidence="10" type="ORF">DYB35_003984</name>
    <name evidence="11" type="ORF">DYB37_008777</name>
</gene>